<reference evidence="2 3" key="1">
    <citation type="submission" date="2019-09" db="EMBL/GenBank/DDBJ databases">
        <authorList>
            <person name="Depoorter E."/>
        </authorList>
    </citation>
    <scope>NUCLEOTIDE SEQUENCE [LARGE SCALE GENOMIC DNA]</scope>
    <source>
        <strain evidence="2">R-39750</strain>
    </source>
</reference>
<dbReference type="Proteomes" id="UP000494110">
    <property type="component" value="Unassembled WGS sequence"/>
</dbReference>
<feature type="region of interest" description="Disordered" evidence="1">
    <location>
        <begin position="16"/>
        <end position="55"/>
    </location>
</feature>
<proteinExistence type="predicted"/>
<evidence type="ECO:0000256" key="1">
    <source>
        <dbReference type="SAM" id="MobiDB-lite"/>
    </source>
</evidence>
<gene>
    <name evidence="2" type="ORF">BLA39750_06905</name>
</gene>
<dbReference type="EMBL" id="CABVQN010000050">
    <property type="protein sequence ID" value="VWD57486.1"/>
    <property type="molecule type" value="Genomic_DNA"/>
</dbReference>
<accession>A0A6P3BPR8</accession>
<evidence type="ECO:0000313" key="2">
    <source>
        <dbReference type="EMBL" id="VWD57486.1"/>
    </source>
</evidence>
<name>A0A6P3BPR8_BURL3</name>
<protein>
    <submittedName>
        <fullName evidence="2">Uncharacterized protein</fullName>
    </submittedName>
</protein>
<dbReference type="AlphaFoldDB" id="A0A6P3BPR8"/>
<evidence type="ECO:0000313" key="3">
    <source>
        <dbReference type="Proteomes" id="UP000494110"/>
    </source>
</evidence>
<organism evidence="2 3">
    <name type="scientific">Burkholderia lata (strain ATCC 17760 / DSM 23089 / LMG 22485 / NCIMB 9086 / R18194 / 383)</name>
    <dbReference type="NCBI Taxonomy" id="482957"/>
    <lineage>
        <taxon>Bacteria</taxon>
        <taxon>Pseudomonadati</taxon>
        <taxon>Pseudomonadota</taxon>
        <taxon>Betaproteobacteria</taxon>
        <taxon>Burkholderiales</taxon>
        <taxon>Burkholderiaceae</taxon>
        <taxon>Burkholderia</taxon>
        <taxon>Burkholderia cepacia complex</taxon>
    </lineage>
</organism>
<sequence>MMVRIVWQTARVIGPADGPFASGGRFSTVPGPVAATGRRSGRGAPPRRNQQKGFA</sequence>
<feature type="compositionally biased region" description="Low complexity" evidence="1">
    <location>
        <begin position="34"/>
        <end position="48"/>
    </location>
</feature>